<keyword evidence="1" id="KW-1133">Transmembrane helix</keyword>
<dbReference type="AlphaFoldDB" id="A0AAE4L123"/>
<dbReference type="Pfam" id="PF13038">
    <property type="entry name" value="DUF3899"/>
    <property type="match status" value="1"/>
</dbReference>
<reference evidence="3" key="1">
    <citation type="submission" date="2023-03" db="EMBL/GenBank/DDBJ databases">
        <authorList>
            <person name="Shen W."/>
            <person name="Cai J."/>
        </authorList>
    </citation>
    <scope>NUCLEOTIDE SEQUENCE</scope>
    <source>
        <strain evidence="3">P69-2</strain>
    </source>
</reference>
<feature type="transmembrane region" description="Helical" evidence="1">
    <location>
        <begin position="91"/>
        <end position="112"/>
    </location>
</feature>
<dbReference type="Proteomes" id="UP001180842">
    <property type="component" value="Unassembled WGS sequence"/>
</dbReference>
<accession>A0AAE4L123</accession>
<evidence type="ECO:0000313" key="3">
    <source>
        <dbReference type="EMBL" id="MDT2736216.1"/>
    </source>
</evidence>
<organism evidence="3 4">
    <name type="scientific">Enterococcus pseudoavium</name>
    <dbReference type="NCBI Taxonomy" id="44007"/>
    <lineage>
        <taxon>Bacteria</taxon>
        <taxon>Bacillati</taxon>
        <taxon>Bacillota</taxon>
        <taxon>Bacilli</taxon>
        <taxon>Lactobacillales</taxon>
        <taxon>Enterococcaceae</taxon>
        <taxon>Enterococcus</taxon>
    </lineage>
</organism>
<protein>
    <submittedName>
        <fullName evidence="3">DUF3899 domain-containing protein</fullName>
    </submittedName>
</protein>
<keyword evidence="1" id="KW-0812">Transmembrane</keyword>
<dbReference type="InterPro" id="IPR025007">
    <property type="entry name" value="DUF3899"/>
</dbReference>
<dbReference type="EMBL" id="JARQAI010000003">
    <property type="protein sequence ID" value="MDT2736216.1"/>
    <property type="molecule type" value="Genomic_DNA"/>
</dbReference>
<dbReference type="RefSeq" id="WP_115872725.1">
    <property type="nucleotide sequence ID" value="NZ_JARQAI010000003.1"/>
</dbReference>
<proteinExistence type="predicted"/>
<feature type="transmembrane region" description="Helical" evidence="1">
    <location>
        <begin position="38"/>
        <end position="59"/>
    </location>
</feature>
<keyword evidence="1" id="KW-0472">Membrane</keyword>
<feature type="domain" description="DUF3899" evidence="2">
    <location>
        <begin position="34"/>
        <end position="77"/>
    </location>
</feature>
<evidence type="ECO:0000256" key="1">
    <source>
        <dbReference type="SAM" id="Phobius"/>
    </source>
</evidence>
<gene>
    <name evidence="3" type="ORF">P7H00_03570</name>
</gene>
<evidence type="ECO:0000259" key="2">
    <source>
        <dbReference type="Pfam" id="PF13038"/>
    </source>
</evidence>
<evidence type="ECO:0000313" key="4">
    <source>
        <dbReference type="Proteomes" id="UP001180842"/>
    </source>
</evidence>
<sequence>MKNKILAVAIGSGLLVLISLYSLTQGSLTSLSLSNRFFLVGLPFLIIGILLWIFSSGFFDHFHYSMQQTFSRKKDAKTASRSLSQVGTGRSTFWLIIAAILIAAAVLCGIFATI</sequence>
<name>A0AAE4L123_9ENTE</name>
<comment type="caution">
    <text evidence="3">The sequence shown here is derived from an EMBL/GenBank/DDBJ whole genome shotgun (WGS) entry which is preliminary data.</text>
</comment>